<dbReference type="Pfam" id="PF00014">
    <property type="entry name" value="Kunitz_BPTI"/>
    <property type="match status" value="3"/>
</dbReference>
<dbReference type="PROSITE" id="PS50279">
    <property type="entry name" value="BPTI_KUNITZ_2"/>
    <property type="match status" value="3"/>
</dbReference>
<dbReference type="InterPro" id="IPR008197">
    <property type="entry name" value="WAP_dom"/>
</dbReference>
<dbReference type="Gene3D" id="4.10.410.10">
    <property type="entry name" value="Pancreatic trypsin inhibitor Kunitz domain"/>
    <property type="match status" value="3"/>
</dbReference>
<evidence type="ECO:0000256" key="2">
    <source>
        <dbReference type="ARBA" id="ARBA00004141"/>
    </source>
</evidence>
<evidence type="ECO:0000313" key="11">
    <source>
        <dbReference type="EMBL" id="UYV74460.1"/>
    </source>
</evidence>
<name>A0ABY6L4U5_9ARAC</name>
<gene>
    <name evidence="11" type="ORF">LAZ67_11003605</name>
</gene>
<proteinExistence type="inferred from homology"/>
<dbReference type="SUPFAM" id="SSF57256">
    <property type="entry name" value="Elafin-like"/>
    <property type="match status" value="1"/>
</dbReference>
<evidence type="ECO:0000256" key="1">
    <source>
        <dbReference type="ARBA" id="ARBA00002878"/>
    </source>
</evidence>
<dbReference type="Pfam" id="PF00095">
    <property type="entry name" value="WAP"/>
    <property type="match status" value="1"/>
</dbReference>
<evidence type="ECO:0000313" key="12">
    <source>
        <dbReference type="Proteomes" id="UP001235939"/>
    </source>
</evidence>
<dbReference type="Gene3D" id="4.10.75.10">
    <property type="entry name" value="Elafin-like"/>
    <property type="match status" value="1"/>
</dbReference>
<comment type="subcellular location">
    <subcellularLocation>
        <location evidence="2">Membrane</location>
        <topology evidence="2">Multi-pass membrane protein</topology>
    </subcellularLocation>
</comment>
<dbReference type="Proteomes" id="UP001235939">
    <property type="component" value="Chromosome 11"/>
</dbReference>
<dbReference type="SMART" id="SM00217">
    <property type="entry name" value="WAP"/>
    <property type="match status" value="1"/>
</dbReference>
<dbReference type="PANTHER" id="PTHR13116">
    <property type="entry name" value="ER MEMBRANE PROTEIN COMPLEX SUBUNIT 3"/>
    <property type="match status" value="1"/>
</dbReference>
<dbReference type="SMART" id="SM00131">
    <property type="entry name" value="KU"/>
    <property type="match status" value="3"/>
</dbReference>
<dbReference type="PRINTS" id="PR00759">
    <property type="entry name" value="BASICPTASE"/>
</dbReference>
<dbReference type="InterPro" id="IPR002809">
    <property type="entry name" value="EMC3/TMCO1"/>
</dbReference>
<feature type="domain" description="BPTI/Kunitz inhibitor" evidence="9">
    <location>
        <begin position="113"/>
        <end position="164"/>
    </location>
</feature>
<keyword evidence="7" id="KW-1133">Transmembrane helix</keyword>
<organism evidence="11 12">
    <name type="scientific">Cordylochernes scorpioides</name>
    <dbReference type="NCBI Taxonomy" id="51811"/>
    <lineage>
        <taxon>Eukaryota</taxon>
        <taxon>Metazoa</taxon>
        <taxon>Ecdysozoa</taxon>
        <taxon>Arthropoda</taxon>
        <taxon>Chelicerata</taxon>
        <taxon>Arachnida</taxon>
        <taxon>Pseudoscorpiones</taxon>
        <taxon>Cheliferoidea</taxon>
        <taxon>Chernetidae</taxon>
        <taxon>Cordylochernes</taxon>
    </lineage>
</organism>
<dbReference type="InterPro" id="IPR020901">
    <property type="entry name" value="Prtase_inh_Kunz-CS"/>
</dbReference>
<dbReference type="CDD" id="cd00109">
    <property type="entry name" value="Kunitz-type"/>
    <property type="match status" value="2"/>
</dbReference>
<comment type="function">
    <text evidence="1">Has antibacterial activity.</text>
</comment>
<dbReference type="SMART" id="SM01415">
    <property type="entry name" value="DUF106"/>
    <property type="match status" value="1"/>
</dbReference>
<evidence type="ECO:0000256" key="7">
    <source>
        <dbReference type="ARBA" id="ARBA00022989"/>
    </source>
</evidence>
<evidence type="ECO:0000259" key="10">
    <source>
        <dbReference type="PROSITE" id="PS51390"/>
    </source>
</evidence>
<evidence type="ECO:0000259" key="9">
    <source>
        <dbReference type="PROSITE" id="PS50279"/>
    </source>
</evidence>
<keyword evidence="6" id="KW-0732">Signal</keyword>
<accession>A0ABY6L4U5</accession>
<evidence type="ECO:0000256" key="8">
    <source>
        <dbReference type="ARBA" id="ARBA00023136"/>
    </source>
</evidence>
<dbReference type="InterPro" id="IPR036645">
    <property type="entry name" value="Elafin-like_sf"/>
</dbReference>
<evidence type="ECO:0000256" key="6">
    <source>
        <dbReference type="ARBA" id="ARBA00022729"/>
    </source>
</evidence>
<evidence type="ECO:0000256" key="3">
    <source>
        <dbReference type="ARBA" id="ARBA00005376"/>
    </source>
</evidence>
<keyword evidence="8" id="KW-0472">Membrane</keyword>
<feature type="domain" description="BPTI/Kunitz inhibitor" evidence="9">
    <location>
        <begin position="171"/>
        <end position="221"/>
    </location>
</feature>
<comment type="similarity">
    <text evidence="3">Belongs to the EMC3 family.</text>
</comment>
<evidence type="ECO:0000256" key="4">
    <source>
        <dbReference type="ARBA" id="ARBA00020822"/>
    </source>
</evidence>
<reference evidence="11 12" key="1">
    <citation type="submission" date="2022-01" db="EMBL/GenBank/DDBJ databases">
        <title>A chromosomal length assembly of Cordylochernes scorpioides.</title>
        <authorList>
            <person name="Zeh D."/>
            <person name="Zeh J."/>
        </authorList>
    </citation>
    <scope>NUCLEOTIDE SEQUENCE [LARGE SCALE GENOMIC DNA]</scope>
    <source>
        <strain evidence="11">IN4F17</strain>
        <tissue evidence="11">Whole Body</tissue>
    </source>
</reference>
<protein>
    <recommendedName>
        <fullName evidence="4">ER membrane protein complex subunit 3</fullName>
    </recommendedName>
</protein>
<keyword evidence="5" id="KW-0812">Transmembrane</keyword>
<dbReference type="PROSITE" id="PS51390">
    <property type="entry name" value="WAP"/>
    <property type="match status" value="1"/>
</dbReference>
<dbReference type="InterPro" id="IPR008568">
    <property type="entry name" value="EMC3"/>
</dbReference>
<dbReference type="EMBL" id="CP092873">
    <property type="protein sequence ID" value="UYV74460.1"/>
    <property type="molecule type" value="Genomic_DNA"/>
</dbReference>
<sequence>MDYGGVQEVPAELPLSPAVSVAAGTTALDPCCLPPDSGPCDAIFKRWFHDCETGTCRNFTYGGCGGNANNFVTEGECRAQCGGVETPGLSAGVVGTPPPPTTSPVVVPNAAYCKAPPTSTPCPPGATNVYYFDAQIRTCRNFPSGECGSGNNSFRSREECLGTCQDEIPVCCRPAYTGPCRAAMSRWYFDCETGTCQRFIYGGCQSNGNNFATQQECLRSCQGCPPTPGCGCSHNSTSCLDCDGRTRCCWDPDCGSYCAAPVESHPGQCPPPQNILCFVCKDQCRSDGDCGAKEKCCLEPGCGRACLGPAKEELKGEANNTRCSQVPFPLTLRFKPMLQRGIELMSLDASWVSSASWYFLNVFGLRSIYALVLGENNAADSHRALQDQMSGAALAMPPDPRQAFKAEWEALEICEHRWALENAASELVA</sequence>
<dbReference type="Pfam" id="PF01956">
    <property type="entry name" value="EMC3_TMCO1"/>
    <property type="match status" value="1"/>
</dbReference>
<evidence type="ECO:0000256" key="5">
    <source>
        <dbReference type="ARBA" id="ARBA00022692"/>
    </source>
</evidence>
<dbReference type="PANTHER" id="PTHR13116:SF5">
    <property type="entry name" value="ER MEMBRANE PROTEIN COMPLEX SUBUNIT 3"/>
    <property type="match status" value="1"/>
</dbReference>
<dbReference type="PROSITE" id="PS00280">
    <property type="entry name" value="BPTI_KUNITZ_1"/>
    <property type="match status" value="2"/>
</dbReference>
<feature type="domain" description="WAP" evidence="10">
    <location>
        <begin position="262"/>
        <end position="310"/>
    </location>
</feature>
<dbReference type="InterPro" id="IPR036880">
    <property type="entry name" value="Kunitz_BPTI_sf"/>
</dbReference>
<dbReference type="InterPro" id="IPR002223">
    <property type="entry name" value="Kunitz_BPTI"/>
</dbReference>
<keyword evidence="12" id="KW-1185">Reference proteome</keyword>
<dbReference type="SUPFAM" id="SSF57362">
    <property type="entry name" value="BPTI-like"/>
    <property type="match status" value="3"/>
</dbReference>
<feature type="domain" description="BPTI/Kunitz inhibitor" evidence="9">
    <location>
        <begin position="31"/>
        <end position="81"/>
    </location>
</feature>